<sequence>MSQARCGRGGAGGRGRERRGVRRTERVVFRGKERVSRVALLLPGPLLCILRVPCVAERAEGGRLSPINQVPHILCSPSLPATALPHLTRGPFPFSAHLTSLLLGPPHSPSQIRQPSLPRLSALSFSAFALAPGPTPQHGLKCGVWVAHARGARSSPPCPRISHCRTAALLHTHPTARHGVAWHGTRARARLCYAPPRDAAQGRSQGR</sequence>
<gene>
    <name evidence="2" type="ORF">BCV69DRAFT_141937</name>
</gene>
<keyword evidence="3" id="KW-1185">Reference proteome</keyword>
<accession>A0A316UDB7</accession>
<dbReference type="RefSeq" id="XP_025349523.1">
    <property type="nucleotide sequence ID" value="XM_025489291.1"/>
</dbReference>
<organism evidence="2 3">
    <name type="scientific">Pseudomicrostroma glucosiphilum</name>
    <dbReference type="NCBI Taxonomy" id="1684307"/>
    <lineage>
        <taxon>Eukaryota</taxon>
        <taxon>Fungi</taxon>
        <taxon>Dikarya</taxon>
        <taxon>Basidiomycota</taxon>
        <taxon>Ustilaginomycotina</taxon>
        <taxon>Exobasidiomycetes</taxon>
        <taxon>Microstromatales</taxon>
        <taxon>Microstromatales incertae sedis</taxon>
        <taxon>Pseudomicrostroma</taxon>
    </lineage>
</organism>
<evidence type="ECO:0000256" key="1">
    <source>
        <dbReference type="SAM" id="MobiDB-lite"/>
    </source>
</evidence>
<evidence type="ECO:0000313" key="2">
    <source>
        <dbReference type="EMBL" id="PWN22363.1"/>
    </source>
</evidence>
<dbReference type="EMBL" id="KZ819323">
    <property type="protein sequence ID" value="PWN22363.1"/>
    <property type="molecule type" value="Genomic_DNA"/>
</dbReference>
<reference evidence="2 3" key="1">
    <citation type="journal article" date="2018" name="Mol. Biol. Evol.">
        <title>Broad Genomic Sampling Reveals a Smut Pathogenic Ancestry of the Fungal Clade Ustilaginomycotina.</title>
        <authorList>
            <person name="Kijpornyongpan T."/>
            <person name="Mondo S.J."/>
            <person name="Barry K."/>
            <person name="Sandor L."/>
            <person name="Lee J."/>
            <person name="Lipzen A."/>
            <person name="Pangilinan J."/>
            <person name="LaButti K."/>
            <person name="Hainaut M."/>
            <person name="Henrissat B."/>
            <person name="Grigoriev I.V."/>
            <person name="Spatafora J.W."/>
            <person name="Aime M.C."/>
        </authorList>
    </citation>
    <scope>NUCLEOTIDE SEQUENCE [LARGE SCALE GENOMIC DNA]</scope>
    <source>
        <strain evidence="2 3">MCA 4718</strain>
    </source>
</reference>
<evidence type="ECO:0000313" key="3">
    <source>
        <dbReference type="Proteomes" id="UP000245942"/>
    </source>
</evidence>
<feature type="region of interest" description="Disordered" evidence="1">
    <location>
        <begin position="1"/>
        <end position="22"/>
    </location>
</feature>
<proteinExistence type="predicted"/>
<protein>
    <submittedName>
        <fullName evidence="2">Uncharacterized protein</fullName>
    </submittedName>
</protein>
<dbReference type="GeneID" id="37011025"/>
<name>A0A316UDB7_9BASI</name>
<dbReference type="AlphaFoldDB" id="A0A316UDB7"/>
<dbReference type="Proteomes" id="UP000245942">
    <property type="component" value="Unassembled WGS sequence"/>
</dbReference>